<comment type="cofactor">
    <cofactor evidence="2">
        <name>Mg(2+)</name>
        <dbReference type="ChEBI" id="CHEBI:18420"/>
    </cofactor>
</comment>
<keyword evidence="9" id="KW-0460">Magnesium</keyword>
<evidence type="ECO:0000256" key="6">
    <source>
        <dbReference type="ARBA" id="ARBA00022723"/>
    </source>
</evidence>
<evidence type="ECO:0000313" key="12">
    <source>
        <dbReference type="EMBL" id="KAA8564394.1"/>
    </source>
</evidence>
<name>A0A5M9J515_MONFR</name>
<feature type="domain" description="RNase H type-1" evidence="11">
    <location>
        <begin position="320"/>
        <end position="470"/>
    </location>
</feature>
<sequence length="474" mass="52680">MKDQRIGIIFIPWMGHRNRYICERSRERKKLLPLPLPCCAFLNVVGGAARKSSLTTSRGRDKDFGLVWAFSVSGNSIDSCVERVRIDRDHIKFDKKKKTKTNKRKRNKRLLEAQSPFGAKRITLLSVGKLLLGKVEVLRYCGNLGTLKSSRMPQATKKRKFSDEGEGTDKGGSQKYYAVRKGRKTGVFTNWKDCEEQIMGFAGSMHKSFSTKSDAEAFVAGKNPAKPSKGDTFYGVAVGHHPGVYEEWVDVQEQIDGITGPKYKKFATRAEAEEFVKNGGKASKKAKTGTKTEVKEEGGKKVVKGKEKVTVEENAQGGIKRDTVRVWTDGSSRGNGKAGAVAGYGVFFGDGDERNISARLEDSPQTNQRAELTAALRALEVVPLDKHIEIITDSSYTINCATLWYKQWEKNGWKTSTGNNVMNKDLVKRIRERIEQRKANGVQTNMTWVKGHDQNPGNVAADMLAVKGAMKSTT</sequence>
<dbReference type="AlphaFoldDB" id="A0A5M9J515"/>
<dbReference type="Pfam" id="PF00075">
    <property type="entry name" value="RNase_H"/>
    <property type="match status" value="1"/>
</dbReference>
<proteinExistence type="inferred from homology"/>
<dbReference type="PANTHER" id="PTHR10642:SF26">
    <property type="entry name" value="RIBONUCLEASE H1"/>
    <property type="match status" value="1"/>
</dbReference>
<dbReference type="PANTHER" id="PTHR10642">
    <property type="entry name" value="RIBONUCLEASE H1"/>
    <property type="match status" value="1"/>
</dbReference>
<gene>
    <name evidence="12" type="ORF">EYC84_011338</name>
</gene>
<evidence type="ECO:0000256" key="5">
    <source>
        <dbReference type="ARBA" id="ARBA00022722"/>
    </source>
</evidence>
<evidence type="ECO:0000256" key="4">
    <source>
        <dbReference type="ARBA" id="ARBA00012180"/>
    </source>
</evidence>
<dbReference type="GO" id="GO:0004523">
    <property type="term" value="F:RNA-DNA hybrid ribonuclease activity"/>
    <property type="evidence" value="ECO:0007669"/>
    <property type="project" value="UniProtKB-EC"/>
</dbReference>
<evidence type="ECO:0000256" key="2">
    <source>
        <dbReference type="ARBA" id="ARBA00001946"/>
    </source>
</evidence>
<dbReference type="SUPFAM" id="SSF55658">
    <property type="entry name" value="L9 N-domain-like"/>
    <property type="match status" value="2"/>
</dbReference>
<dbReference type="InterPro" id="IPR050092">
    <property type="entry name" value="RNase_H"/>
</dbReference>
<keyword evidence="13" id="KW-1185">Reference proteome</keyword>
<dbReference type="InterPro" id="IPR002156">
    <property type="entry name" value="RNaseH_domain"/>
</dbReference>
<accession>A0A5M9J515</accession>
<dbReference type="VEuPathDB" id="FungiDB:MFRU_013g00260"/>
<evidence type="ECO:0000313" key="13">
    <source>
        <dbReference type="Proteomes" id="UP000322873"/>
    </source>
</evidence>
<comment type="caution">
    <text evidence="12">The sequence shown here is derived from an EMBL/GenBank/DDBJ whole genome shotgun (WGS) entry which is preliminary data.</text>
</comment>
<dbReference type="FunFam" id="3.40.970.10:FF:000001">
    <property type="entry name" value="Ribonuclease H1"/>
    <property type="match status" value="2"/>
</dbReference>
<comment type="catalytic activity">
    <reaction evidence="1">
        <text>Endonucleolytic cleavage to 5'-phosphomonoester.</text>
        <dbReference type="EC" id="3.1.26.4"/>
    </reaction>
</comment>
<evidence type="ECO:0000256" key="10">
    <source>
        <dbReference type="SAM" id="MobiDB-lite"/>
    </source>
</evidence>
<keyword evidence="8" id="KW-0378">Hydrolase</keyword>
<dbReference type="Proteomes" id="UP000322873">
    <property type="component" value="Unassembled WGS sequence"/>
</dbReference>
<dbReference type="InterPro" id="IPR011320">
    <property type="entry name" value="RNase_H1_N"/>
</dbReference>
<evidence type="ECO:0000256" key="3">
    <source>
        <dbReference type="ARBA" id="ARBA00005300"/>
    </source>
</evidence>
<dbReference type="Gene3D" id="3.30.420.10">
    <property type="entry name" value="Ribonuclease H-like superfamily/Ribonuclease H"/>
    <property type="match status" value="1"/>
</dbReference>
<dbReference type="GO" id="GO:0043137">
    <property type="term" value="P:DNA replication, removal of RNA primer"/>
    <property type="evidence" value="ECO:0007669"/>
    <property type="project" value="TreeGrafter"/>
</dbReference>
<dbReference type="InterPro" id="IPR037056">
    <property type="entry name" value="RNase_H1_N_sf"/>
</dbReference>
<keyword evidence="5" id="KW-0540">Nuclease</keyword>
<dbReference type="InterPro" id="IPR009027">
    <property type="entry name" value="Ribosomal_bL9/RNase_H1_N"/>
</dbReference>
<dbReference type="Gene3D" id="3.40.970.10">
    <property type="entry name" value="Ribonuclease H1, N-terminal domain"/>
    <property type="match status" value="2"/>
</dbReference>
<evidence type="ECO:0000256" key="7">
    <source>
        <dbReference type="ARBA" id="ARBA00022759"/>
    </source>
</evidence>
<dbReference type="Pfam" id="PF01693">
    <property type="entry name" value="Cauli_VI"/>
    <property type="match status" value="2"/>
</dbReference>
<evidence type="ECO:0000259" key="11">
    <source>
        <dbReference type="PROSITE" id="PS50879"/>
    </source>
</evidence>
<dbReference type="GO" id="GO:0046872">
    <property type="term" value="F:metal ion binding"/>
    <property type="evidence" value="ECO:0007669"/>
    <property type="project" value="UniProtKB-KW"/>
</dbReference>
<reference evidence="12 13" key="1">
    <citation type="submission" date="2019-06" db="EMBL/GenBank/DDBJ databases">
        <title>Genome Sequence of the Brown Rot Fungal Pathogen Monilinia fructicola.</title>
        <authorList>
            <person name="De Miccolis Angelini R.M."/>
            <person name="Landi L."/>
            <person name="Abate D."/>
            <person name="Pollastro S."/>
            <person name="Romanazzi G."/>
            <person name="Faretra F."/>
        </authorList>
    </citation>
    <scope>NUCLEOTIDE SEQUENCE [LARGE SCALE GENOMIC DNA]</scope>
    <source>
        <strain evidence="12 13">Mfrc123</strain>
    </source>
</reference>
<dbReference type="FunFam" id="3.30.420.10:FF:000090">
    <property type="entry name" value="Ribonuclease H"/>
    <property type="match status" value="1"/>
</dbReference>
<keyword evidence="6" id="KW-0479">Metal-binding</keyword>
<evidence type="ECO:0000256" key="9">
    <source>
        <dbReference type="ARBA" id="ARBA00022842"/>
    </source>
</evidence>
<dbReference type="EMBL" id="VICG01000015">
    <property type="protein sequence ID" value="KAA8564394.1"/>
    <property type="molecule type" value="Genomic_DNA"/>
</dbReference>
<organism evidence="12 13">
    <name type="scientific">Monilinia fructicola</name>
    <name type="common">Brown rot fungus</name>
    <name type="synonym">Ciboria fructicola</name>
    <dbReference type="NCBI Taxonomy" id="38448"/>
    <lineage>
        <taxon>Eukaryota</taxon>
        <taxon>Fungi</taxon>
        <taxon>Dikarya</taxon>
        <taxon>Ascomycota</taxon>
        <taxon>Pezizomycotina</taxon>
        <taxon>Leotiomycetes</taxon>
        <taxon>Helotiales</taxon>
        <taxon>Sclerotiniaceae</taxon>
        <taxon>Monilinia</taxon>
    </lineage>
</organism>
<dbReference type="CDD" id="cd09280">
    <property type="entry name" value="RNase_HI_eukaryote_like"/>
    <property type="match status" value="1"/>
</dbReference>
<keyword evidence="7" id="KW-0255">Endonuclease</keyword>
<dbReference type="SUPFAM" id="SSF53098">
    <property type="entry name" value="Ribonuclease H-like"/>
    <property type="match status" value="1"/>
</dbReference>
<evidence type="ECO:0000256" key="1">
    <source>
        <dbReference type="ARBA" id="ARBA00000077"/>
    </source>
</evidence>
<dbReference type="EC" id="3.1.26.4" evidence="4"/>
<comment type="similarity">
    <text evidence="3">Belongs to the RNase H family.</text>
</comment>
<evidence type="ECO:0000256" key="8">
    <source>
        <dbReference type="ARBA" id="ARBA00022801"/>
    </source>
</evidence>
<dbReference type="InterPro" id="IPR012337">
    <property type="entry name" value="RNaseH-like_sf"/>
</dbReference>
<protein>
    <recommendedName>
        <fullName evidence="4">ribonuclease H</fullName>
        <ecNumber evidence="4">3.1.26.4</ecNumber>
    </recommendedName>
</protein>
<feature type="region of interest" description="Disordered" evidence="10">
    <location>
        <begin position="151"/>
        <end position="173"/>
    </location>
</feature>
<dbReference type="PROSITE" id="PS50879">
    <property type="entry name" value="RNASE_H_1"/>
    <property type="match status" value="1"/>
</dbReference>
<dbReference type="InterPro" id="IPR036397">
    <property type="entry name" value="RNaseH_sf"/>
</dbReference>
<dbReference type="GO" id="GO:0003676">
    <property type="term" value="F:nucleic acid binding"/>
    <property type="evidence" value="ECO:0007669"/>
    <property type="project" value="InterPro"/>
</dbReference>